<evidence type="ECO:0000256" key="1">
    <source>
        <dbReference type="SAM" id="Phobius"/>
    </source>
</evidence>
<organism evidence="3 4">
    <name type="scientific">Rhizobium rhizogenes</name>
    <name type="common">Agrobacterium rhizogenes</name>
    <dbReference type="NCBI Taxonomy" id="359"/>
    <lineage>
        <taxon>Bacteria</taxon>
        <taxon>Pseudomonadati</taxon>
        <taxon>Pseudomonadota</taxon>
        <taxon>Alphaproteobacteria</taxon>
        <taxon>Hyphomicrobiales</taxon>
        <taxon>Rhizobiaceae</taxon>
        <taxon>Rhizobium/Agrobacterium group</taxon>
        <taxon>Rhizobium</taxon>
    </lineage>
</organism>
<evidence type="ECO:0000313" key="4">
    <source>
        <dbReference type="Proteomes" id="UP000473658"/>
    </source>
</evidence>
<evidence type="ECO:0000259" key="2">
    <source>
        <dbReference type="Pfam" id="PF07331"/>
    </source>
</evidence>
<accession>A0AA88JN83</accession>
<keyword evidence="1" id="KW-0812">Transmembrane</keyword>
<dbReference type="AlphaFoldDB" id="A0AA88JN83"/>
<dbReference type="RefSeq" id="WP_149900646.1">
    <property type="nucleotide sequence ID" value="NZ_QRFF01000006.1"/>
</dbReference>
<feature type="transmembrane region" description="Helical" evidence="1">
    <location>
        <begin position="38"/>
        <end position="56"/>
    </location>
</feature>
<feature type="transmembrane region" description="Helical" evidence="1">
    <location>
        <begin position="68"/>
        <end position="86"/>
    </location>
</feature>
<comment type="caution">
    <text evidence="3">The sequence shown here is derived from an EMBL/GenBank/DDBJ whole genome shotgun (WGS) entry which is preliminary data.</text>
</comment>
<dbReference type="Proteomes" id="UP000473658">
    <property type="component" value="Unassembled WGS sequence"/>
</dbReference>
<dbReference type="Pfam" id="PF07331">
    <property type="entry name" value="TctB"/>
    <property type="match status" value="1"/>
</dbReference>
<keyword evidence="1" id="KW-0472">Membrane</keyword>
<gene>
    <name evidence="3" type="ORF">DXM27_19380</name>
</gene>
<proteinExistence type="predicted"/>
<dbReference type="InterPro" id="IPR009936">
    <property type="entry name" value="DUF1468"/>
</dbReference>
<name>A0AA88JN83_RHIRH</name>
<feature type="transmembrane region" description="Helical" evidence="1">
    <location>
        <begin position="116"/>
        <end position="133"/>
    </location>
</feature>
<dbReference type="EMBL" id="QRFF01000006">
    <property type="protein sequence ID" value="KAA3499320.1"/>
    <property type="molecule type" value="Genomic_DNA"/>
</dbReference>
<keyword evidence="1" id="KW-1133">Transmembrane helix</keyword>
<evidence type="ECO:0000313" key="3">
    <source>
        <dbReference type="EMBL" id="KAA3499320.1"/>
    </source>
</evidence>
<feature type="transmembrane region" description="Helical" evidence="1">
    <location>
        <begin position="92"/>
        <end position="109"/>
    </location>
</feature>
<sequence length="146" mass="14952">MNTDRLLGAAALAVAASMLAFGYGLQAPFAYEPVGPRTFPLLAAAVIAICGIMLLLKPGEPDQAHKAGAGMAIAALSASLLAYAVLFQPLGFVISTAIFMVPIAMIFGAKWWQGAVTGVVLGLASYLLFDHVLEVVLPGGPLGGII</sequence>
<feature type="domain" description="DUF1468" evidence="2">
    <location>
        <begin position="8"/>
        <end position="138"/>
    </location>
</feature>
<protein>
    <submittedName>
        <fullName evidence="3">Tripartite tricarboxylate transporter TctB family protein</fullName>
    </submittedName>
</protein>
<reference evidence="3 4" key="1">
    <citation type="submission" date="2018-08" db="EMBL/GenBank/DDBJ databases">
        <title>Crown Gall in kiwifruit.</title>
        <authorList>
            <person name="Visnovsky S.B."/>
            <person name="Pitman A.R."/>
        </authorList>
    </citation>
    <scope>NUCLEOTIDE SEQUENCE [LARGE SCALE GENOMIC DNA]</scope>
    <source>
        <strain evidence="3 4">SBV_302_78_2</strain>
    </source>
</reference>